<dbReference type="EMBL" id="BQNB010012534">
    <property type="protein sequence ID" value="GJT04778.1"/>
    <property type="molecule type" value="Genomic_DNA"/>
</dbReference>
<feature type="compositionally biased region" description="Pro residues" evidence="1">
    <location>
        <begin position="219"/>
        <end position="230"/>
    </location>
</feature>
<feature type="region of interest" description="Disordered" evidence="1">
    <location>
        <begin position="215"/>
        <end position="241"/>
    </location>
</feature>
<organism evidence="2 3">
    <name type="scientific">Tanacetum coccineum</name>
    <dbReference type="NCBI Taxonomy" id="301880"/>
    <lineage>
        <taxon>Eukaryota</taxon>
        <taxon>Viridiplantae</taxon>
        <taxon>Streptophyta</taxon>
        <taxon>Embryophyta</taxon>
        <taxon>Tracheophyta</taxon>
        <taxon>Spermatophyta</taxon>
        <taxon>Magnoliopsida</taxon>
        <taxon>eudicotyledons</taxon>
        <taxon>Gunneridae</taxon>
        <taxon>Pentapetalae</taxon>
        <taxon>asterids</taxon>
        <taxon>campanulids</taxon>
        <taxon>Asterales</taxon>
        <taxon>Asteraceae</taxon>
        <taxon>Asteroideae</taxon>
        <taxon>Anthemideae</taxon>
        <taxon>Anthemidinae</taxon>
        <taxon>Tanacetum</taxon>
    </lineage>
</organism>
<comment type="caution">
    <text evidence="2">The sequence shown here is derived from an EMBL/GenBank/DDBJ whole genome shotgun (WGS) entry which is preliminary data.</text>
</comment>
<reference evidence="2" key="1">
    <citation type="journal article" date="2022" name="Int. J. Mol. Sci.">
        <title>Draft Genome of Tanacetum Coccineum: Genomic Comparison of Closely Related Tanacetum-Family Plants.</title>
        <authorList>
            <person name="Yamashiro T."/>
            <person name="Shiraishi A."/>
            <person name="Nakayama K."/>
            <person name="Satake H."/>
        </authorList>
    </citation>
    <scope>NUCLEOTIDE SEQUENCE</scope>
</reference>
<protein>
    <submittedName>
        <fullName evidence="2">Uncharacterized protein</fullName>
    </submittedName>
</protein>
<evidence type="ECO:0000313" key="2">
    <source>
        <dbReference type="EMBL" id="GJT04778.1"/>
    </source>
</evidence>
<dbReference type="Proteomes" id="UP001151760">
    <property type="component" value="Unassembled WGS sequence"/>
</dbReference>
<reference evidence="2" key="2">
    <citation type="submission" date="2022-01" db="EMBL/GenBank/DDBJ databases">
        <authorList>
            <person name="Yamashiro T."/>
            <person name="Shiraishi A."/>
            <person name="Satake H."/>
            <person name="Nakayama K."/>
        </authorList>
    </citation>
    <scope>NUCLEOTIDE SEQUENCE</scope>
</reference>
<feature type="region of interest" description="Disordered" evidence="1">
    <location>
        <begin position="20"/>
        <end position="40"/>
    </location>
</feature>
<evidence type="ECO:0000313" key="3">
    <source>
        <dbReference type="Proteomes" id="UP001151760"/>
    </source>
</evidence>
<name>A0ABQ5AQZ4_9ASTR</name>
<proteinExistence type="predicted"/>
<keyword evidence="3" id="KW-1185">Reference proteome</keyword>
<sequence length="611" mass="68682">MDEEFTTTAYPNVQENLKLPSKGEVRLEEPASSAGTLSSLQNLDKELSFTNQFLAEKSQEDKPEKTNTEAEVQSMVTVPIRQDTSSVPLMTTPILISLSLNQHPQCIADSILIKHIGELEQHIADMVEANHTLEGRLDKQGNSLYNLENLDIPHKVIQAVDKIVTDAVDWAMQAPLRAHFRDLPAVDIKEILQQRMFEDRSYETHEDHQNLYKALQKSPPLPPPPLPPPAGASGAPARLGGSQSLREDNILLHQILAWPSPSSDMHVCPNNKTGVSALAVHITCSSTRELVNLLRPMHMVTFMATRVTCKNEGNHCTTQKEDPGRPFAFESTWTTPTTQKISRFSTSLQDATGFEYKHDFTIIDSPRAVTFKDKYGVQMIVRFNEIHKFSDDTLHQIDEALDYRVKEFKVNRMNLGLDTRFWIRKDVNRREFIICYQKETVLQKRRILSVTAKSFVGGRWVFNSLVHSLRALSTLRRSGLRTASAPGDNPISRSSLGILLIQLQVWNMRSDYADIMTVLGLNLAEIRDGVVATLGEQMDEPQSMETQEKRPVAACSDLQQLAAICSSLQRPAYWNVIASELRKQCLAATVGIPASICRIPNNLLDRVSQLR</sequence>
<evidence type="ECO:0000256" key="1">
    <source>
        <dbReference type="SAM" id="MobiDB-lite"/>
    </source>
</evidence>
<feature type="compositionally biased region" description="Low complexity" evidence="1">
    <location>
        <begin position="231"/>
        <end position="241"/>
    </location>
</feature>
<gene>
    <name evidence="2" type="ORF">Tco_0839240</name>
</gene>
<accession>A0ABQ5AQZ4</accession>